<dbReference type="AlphaFoldDB" id="A0A840V8T6"/>
<proteinExistence type="predicted"/>
<gene>
    <name evidence="1" type="ORF">HNR46_003727</name>
</gene>
<name>A0A840V8T6_9BACT</name>
<keyword evidence="2" id="KW-1185">Reference proteome</keyword>
<comment type="caution">
    <text evidence="1">The sequence shown here is derived from an EMBL/GenBank/DDBJ whole genome shotgun (WGS) entry which is preliminary data.</text>
</comment>
<evidence type="ECO:0000313" key="1">
    <source>
        <dbReference type="EMBL" id="MBB5353466.1"/>
    </source>
</evidence>
<dbReference type="RefSeq" id="WP_184021383.1">
    <property type="nucleotide sequence ID" value="NZ_JACHFD010000027.1"/>
</dbReference>
<accession>A0A840V8T6</accession>
<evidence type="ECO:0000313" key="2">
    <source>
        <dbReference type="Proteomes" id="UP000557717"/>
    </source>
</evidence>
<dbReference type="Pfam" id="PF09720">
    <property type="entry name" value="Unstab_antitox"/>
    <property type="match status" value="1"/>
</dbReference>
<organism evidence="1 2">
    <name type="scientific">Haloferula luteola</name>
    <dbReference type="NCBI Taxonomy" id="595692"/>
    <lineage>
        <taxon>Bacteria</taxon>
        <taxon>Pseudomonadati</taxon>
        <taxon>Verrucomicrobiota</taxon>
        <taxon>Verrucomicrobiia</taxon>
        <taxon>Verrucomicrobiales</taxon>
        <taxon>Verrucomicrobiaceae</taxon>
        <taxon>Haloferula</taxon>
    </lineage>
</organism>
<protein>
    <submittedName>
        <fullName evidence="1">Putative addiction module component (TIGR02574 family)</fullName>
    </submittedName>
</protein>
<dbReference type="Proteomes" id="UP000557717">
    <property type="component" value="Unassembled WGS sequence"/>
</dbReference>
<reference evidence="1 2" key="1">
    <citation type="submission" date="2020-08" db="EMBL/GenBank/DDBJ databases">
        <title>Genomic Encyclopedia of Type Strains, Phase IV (KMG-IV): sequencing the most valuable type-strain genomes for metagenomic binning, comparative biology and taxonomic classification.</title>
        <authorList>
            <person name="Goeker M."/>
        </authorList>
    </citation>
    <scope>NUCLEOTIDE SEQUENCE [LARGE SCALE GENOMIC DNA]</scope>
    <source>
        <strain evidence="1 2">YC6886</strain>
    </source>
</reference>
<dbReference type="EMBL" id="JACHFD010000027">
    <property type="protein sequence ID" value="MBB5353466.1"/>
    <property type="molecule type" value="Genomic_DNA"/>
</dbReference>
<dbReference type="InterPro" id="IPR013406">
    <property type="entry name" value="CHP02574_addiction_mod"/>
</dbReference>
<sequence length="69" mass="8132">MSIAEVRNLPLREKLQILEAIWEDLSAHVDRMEVSPAERELLDSRIERVRNGETEVHEWDSVKHSLGRR</sequence>